<proteinExistence type="predicted"/>
<dbReference type="CDD" id="cd00082">
    <property type="entry name" value="HisKA"/>
    <property type="match status" value="1"/>
</dbReference>
<dbReference type="InterPro" id="IPR003661">
    <property type="entry name" value="HisK_dim/P_dom"/>
</dbReference>
<name>X1NWW8_9ZZZZ</name>
<dbReference type="Gene3D" id="3.30.565.10">
    <property type="entry name" value="Histidine kinase-like ATPase, C-terminal domain"/>
    <property type="match status" value="1"/>
</dbReference>
<reference evidence="8" key="1">
    <citation type="journal article" date="2014" name="Front. Microbiol.">
        <title>High frequency of phylogenetically diverse reductive dehalogenase-homologous genes in deep subseafloor sedimentary metagenomes.</title>
        <authorList>
            <person name="Kawai M."/>
            <person name="Futagami T."/>
            <person name="Toyoda A."/>
            <person name="Takaki Y."/>
            <person name="Nishi S."/>
            <person name="Hori S."/>
            <person name="Arai W."/>
            <person name="Tsubouchi T."/>
            <person name="Morono Y."/>
            <person name="Uchiyama I."/>
            <person name="Ito T."/>
            <person name="Fujiyama A."/>
            <person name="Inagaki F."/>
            <person name="Takami H."/>
        </authorList>
    </citation>
    <scope>NUCLEOTIDE SEQUENCE</scope>
    <source>
        <strain evidence="8">Expedition CK06-06</strain>
    </source>
</reference>
<dbReference type="InterPro" id="IPR036097">
    <property type="entry name" value="HisK_dim/P_sf"/>
</dbReference>
<evidence type="ECO:0000256" key="5">
    <source>
        <dbReference type="ARBA" id="ARBA00022840"/>
    </source>
</evidence>
<keyword evidence="1" id="KW-0597">Phosphoprotein</keyword>
<dbReference type="PANTHER" id="PTHR43065:SF46">
    <property type="entry name" value="C4-DICARBOXYLATE TRANSPORT SENSOR PROTEIN DCTB"/>
    <property type="match status" value="1"/>
</dbReference>
<dbReference type="SUPFAM" id="SSF55874">
    <property type="entry name" value="ATPase domain of HSP90 chaperone/DNA topoisomerase II/histidine kinase"/>
    <property type="match status" value="1"/>
</dbReference>
<dbReference type="InterPro" id="IPR003594">
    <property type="entry name" value="HATPase_dom"/>
</dbReference>
<evidence type="ECO:0000259" key="7">
    <source>
        <dbReference type="PROSITE" id="PS50109"/>
    </source>
</evidence>
<dbReference type="GO" id="GO:0005524">
    <property type="term" value="F:ATP binding"/>
    <property type="evidence" value="ECO:0007669"/>
    <property type="project" value="UniProtKB-KW"/>
</dbReference>
<dbReference type="InterPro" id="IPR004358">
    <property type="entry name" value="Sig_transdc_His_kin-like_C"/>
</dbReference>
<evidence type="ECO:0000256" key="4">
    <source>
        <dbReference type="ARBA" id="ARBA00022777"/>
    </source>
</evidence>
<dbReference type="EMBL" id="BARV01025887">
    <property type="protein sequence ID" value="GAI34716.1"/>
    <property type="molecule type" value="Genomic_DNA"/>
</dbReference>
<dbReference type="InterPro" id="IPR036890">
    <property type="entry name" value="HATPase_C_sf"/>
</dbReference>
<feature type="domain" description="Histidine kinase" evidence="7">
    <location>
        <begin position="12"/>
        <end position="225"/>
    </location>
</feature>
<organism evidence="8">
    <name type="scientific">marine sediment metagenome</name>
    <dbReference type="NCBI Taxonomy" id="412755"/>
    <lineage>
        <taxon>unclassified sequences</taxon>
        <taxon>metagenomes</taxon>
        <taxon>ecological metagenomes</taxon>
    </lineage>
</organism>
<dbReference type="InterPro" id="IPR005467">
    <property type="entry name" value="His_kinase_dom"/>
</dbReference>
<dbReference type="SMART" id="SM00387">
    <property type="entry name" value="HATPase_c"/>
    <property type="match status" value="1"/>
</dbReference>
<feature type="non-terminal residue" evidence="8">
    <location>
        <position position="1"/>
    </location>
</feature>
<dbReference type="Pfam" id="PF02518">
    <property type="entry name" value="HATPase_c"/>
    <property type="match status" value="1"/>
</dbReference>
<evidence type="ECO:0000256" key="1">
    <source>
        <dbReference type="ARBA" id="ARBA00022553"/>
    </source>
</evidence>
<protein>
    <recommendedName>
        <fullName evidence="7">Histidine kinase domain-containing protein</fullName>
    </recommendedName>
</protein>
<dbReference type="PRINTS" id="PR00344">
    <property type="entry name" value="BCTRLSENSOR"/>
</dbReference>
<evidence type="ECO:0000313" key="8">
    <source>
        <dbReference type="EMBL" id="GAI34716.1"/>
    </source>
</evidence>
<keyword evidence="4" id="KW-0418">Kinase</keyword>
<comment type="caution">
    <text evidence="8">The sequence shown here is derived from an EMBL/GenBank/DDBJ whole genome shotgun (WGS) entry which is preliminary data.</text>
</comment>
<dbReference type="AlphaFoldDB" id="X1NWW8"/>
<keyword evidence="3" id="KW-0547">Nucleotide-binding</keyword>
<dbReference type="PROSITE" id="PS50109">
    <property type="entry name" value="HIS_KIN"/>
    <property type="match status" value="1"/>
</dbReference>
<keyword evidence="2" id="KW-0808">Transferase</keyword>
<evidence type="ECO:0000256" key="3">
    <source>
        <dbReference type="ARBA" id="ARBA00022741"/>
    </source>
</evidence>
<dbReference type="PANTHER" id="PTHR43065">
    <property type="entry name" value="SENSOR HISTIDINE KINASE"/>
    <property type="match status" value="1"/>
</dbReference>
<keyword evidence="5" id="KW-0067">ATP-binding</keyword>
<sequence length="264" mass="28394">ERLRALGEMAGGVAHDFNNILAIILGRAQLALEDEKGDKMIKSVRVIEQTALDAAKTVRRLQDFAGVRASRAFEAVNLNQLVEGALEMVESRRVKLEETEGVTIEIGTELNEVAPVAGDAAELREALVNIIFNAMDAMPEGGKITVKSEQENSLVVLSVSDTGVGIPDEIKGKLFDPFFTTRAPAGSGLGLSVTYGIVTRHGGNIEVESTQGKGATFHIRLPVADCVEARSRPERKTPTIKHATILLADDDPEVSEILGLMLQQ</sequence>
<accession>X1NWW8</accession>
<evidence type="ECO:0000256" key="2">
    <source>
        <dbReference type="ARBA" id="ARBA00022679"/>
    </source>
</evidence>
<feature type="non-terminal residue" evidence="8">
    <location>
        <position position="264"/>
    </location>
</feature>
<dbReference type="GO" id="GO:0000155">
    <property type="term" value="F:phosphorelay sensor kinase activity"/>
    <property type="evidence" value="ECO:0007669"/>
    <property type="project" value="InterPro"/>
</dbReference>
<keyword evidence="6" id="KW-0902">Two-component regulatory system</keyword>
<dbReference type="SMART" id="SM00388">
    <property type="entry name" value="HisKA"/>
    <property type="match status" value="1"/>
</dbReference>
<evidence type="ECO:0000256" key="6">
    <source>
        <dbReference type="ARBA" id="ARBA00023012"/>
    </source>
</evidence>
<dbReference type="SUPFAM" id="SSF47384">
    <property type="entry name" value="Homodimeric domain of signal transducing histidine kinase"/>
    <property type="match status" value="1"/>
</dbReference>
<dbReference type="Gene3D" id="1.10.287.130">
    <property type="match status" value="1"/>
</dbReference>
<gene>
    <name evidence="8" type="ORF">S06H3_41933</name>
</gene>